<dbReference type="OrthoDB" id="27483at2759"/>
<gene>
    <name evidence="2" type="ORF">MIND_01405500</name>
</gene>
<reference evidence="2" key="1">
    <citation type="submission" date="2020-05" db="EMBL/GenBank/DDBJ databases">
        <title>Mycena genomes resolve the evolution of fungal bioluminescence.</title>
        <authorList>
            <person name="Tsai I.J."/>
        </authorList>
    </citation>
    <scope>NUCLEOTIDE SEQUENCE</scope>
    <source>
        <strain evidence="2">171206Taipei</strain>
    </source>
</reference>
<feature type="region of interest" description="Disordered" evidence="1">
    <location>
        <begin position="372"/>
        <end position="391"/>
    </location>
</feature>
<evidence type="ECO:0000313" key="2">
    <source>
        <dbReference type="EMBL" id="KAF7288895.1"/>
    </source>
</evidence>
<dbReference type="EMBL" id="JACAZF010000018">
    <property type="protein sequence ID" value="KAF7288895.1"/>
    <property type="molecule type" value="Genomic_DNA"/>
</dbReference>
<name>A0A8H6S090_9AGAR</name>
<evidence type="ECO:0000256" key="1">
    <source>
        <dbReference type="SAM" id="MobiDB-lite"/>
    </source>
</evidence>
<accession>A0A8H6S090</accession>
<evidence type="ECO:0000313" key="3">
    <source>
        <dbReference type="Proteomes" id="UP000636479"/>
    </source>
</evidence>
<protein>
    <submittedName>
        <fullName evidence="2">Fe2OG dioxygenase domain-containing protein</fullName>
    </submittedName>
</protein>
<keyword evidence="2" id="KW-0223">Dioxygenase</keyword>
<sequence length="459" mass="50426">MVTRPHCWTHTYIKPVDTLQHLEQALTRPVLHTSGLVAVKGPDLELAHKNTRGWHAMNFLHHSYVDLGYLAEHSLDDPPHRTLDRSHFSHGLDLAVLQDIVADITPNMLQAEPHAVVRAVLDRLDVYVPGTPPIHWGPSDIVDAHIGTLVIVFPTHHSGGALTFTRGTEAETVSPAGGLVTGGAMAHIAYAAYRNDTAMTQDHIDSGHRVTMSYKLFAVQRGERAMCGPGLSSAEDDMALAMRRLAAALFPPNSDGMLCFGLAHAYPIPCTPTDERSLRDVVPLLRGVDKRIATAARAAGMEVVVRLVYEVEPEELLANDDDCATELYHVAVDRVIAMSDVDDNFEPVDGQRAAWKIFSAGEILCPVSVTPPTLKRSRSESRQPSRSDDFSKVLNGKRATCVDAHWVTPLTQINCAKSSFLYADNERPEIEDREAYAALFVHIPRAESEEKGILSTRLV</sequence>
<proteinExistence type="predicted"/>
<dbReference type="AlphaFoldDB" id="A0A8H6S090"/>
<keyword evidence="3" id="KW-1185">Reference proteome</keyword>
<feature type="compositionally biased region" description="Basic and acidic residues" evidence="1">
    <location>
        <begin position="377"/>
        <end position="391"/>
    </location>
</feature>
<dbReference type="GO" id="GO:0051213">
    <property type="term" value="F:dioxygenase activity"/>
    <property type="evidence" value="ECO:0007669"/>
    <property type="project" value="UniProtKB-KW"/>
</dbReference>
<dbReference type="GeneID" id="59352971"/>
<dbReference type="RefSeq" id="XP_037213047.1">
    <property type="nucleotide sequence ID" value="XM_037370455.1"/>
</dbReference>
<keyword evidence="2" id="KW-0560">Oxidoreductase</keyword>
<dbReference type="Proteomes" id="UP000636479">
    <property type="component" value="Unassembled WGS sequence"/>
</dbReference>
<organism evidence="2 3">
    <name type="scientific">Mycena indigotica</name>
    <dbReference type="NCBI Taxonomy" id="2126181"/>
    <lineage>
        <taxon>Eukaryota</taxon>
        <taxon>Fungi</taxon>
        <taxon>Dikarya</taxon>
        <taxon>Basidiomycota</taxon>
        <taxon>Agaricomycotina</taxon>
        <taxon>Agaricomycetes</taxon>
        <taxon>Agaricomycetidae</taxon>
        <taxon>Agaricales</taxon>
        <taxon>Marasmiineae</taxon>
        <taxon>Mycenaceae</taxon>
        <taxon>Mycena</taxon>
    </lineage>
</organism>
<comment type="caution">
    <text evidence="2">The sequence shown here is derived from an EMBL/GenBank/DDBJ whole genome shotgun (WGS) entry which is preliminary data.</text>
</comment>